<proteinExistence type="predicted"/>
<evidence type="ECO:0000313" key="1">
    <source>
        <dbReference type="EMBL" id="MFC5513671.1"/>
    </source>
</evidence>
<gene>
    <name evidence="1" type="ORF">ACFPOU_21450</name>
</gene>
<organism evidence="1 2">
    <name type="scientific">Massilia jejuensis</name>
    <dbReference type="NCBI Taxonomy" id="648894"/>
    <lineage>
        <taxon>Bacteria</taxon>
        <taxon>Pseudomonadati</taxon>
        <taxon>Pseudomonadota</taxon>
        <taxon>Betaproteobacteria</taxon>
        <taxon>Burkholderiales</taxon>
        <taxon>Oxalobacteraceae</taxon>
        <taxon>Telluria group</taxon>
        <taxon>Massilia</taxon>
    </lineage>
</organism>
<dbReference type="RefSeq" id="WP_379726281.1">
    <property type="nucleotide sequence ID" value="NZ_JBHSMS010000076.1"/>
</dbReference>
<name>A0ABW0PNF5_9BURK</name>
<keyword evidence="2" id="KW-1185">Reference proteome</keyword>
<dbReference type="Proteomes" id="UP001596031">
    <property type="component" value="Unassembled WGS sequence"/>
</dbReference>
<dbReference type="EMBL" id="JBHSMS010000076">
    <property type="protein sequence ID" value="MFC5513671.1"/>
    <property type="molecule type" value="Genomic_DNA"/>
</dbReference>
<evidence type="ECO:0000313" key="2">
    <source>
        <dbReference type="Proteomes" id="UP001596031"/>
    </source>
</evidence>
<protein>
    <submittedName>
        <fullName evidence="1">Uncharacterized protein</fullName>
    </submittedName>
</protein>
<reference evidence="2" key="1">
    <citation type="journal article" date="2019" name="Int. J. Syst. Evol. Microbiol.">
        <title>The Global Catalogue of Microorganisms (GCM) 10K type strain sequencing project: providing services to taxonomists for standard genome sequencing and annotation.</title>
        <authorList>
            <consortium name="The Broad Institute Genomics Platform"/>
            <consortium name="The Broad Institute Genome Sequencing Center for Infectious Disease"/>
            <person name="Wu L."/>
            <person name="Ma J."/>
        </authorList>
    </citation>
    <scope>NUCLEOTIDE SEQUENCE [LARGE SCALE GENOMIC DNA]</scope>
    <source>
        <strain evidence="2">CCUG 38813</strain>
    </source>
</reference>
<comment type="caution">
    <text evidence="1">The sequence shown here is derived from an EMBL/GenBank/DDBJ whole genome shotgun (WGS) entry which is preliminary data.</text>
</comment>
<sequence length="94" mass="9931">MRGLDTRIMLAHARIAAVIAGDDAGDEVVAGFIKAFECARLQGCHDGQVGVFTPPLLFRGEPDLLGWWQDGRESVAELAEVGAFPGCDDSAADS</sequence>
<accession>A0ABW0PNF5</accession>